<name>A0A8H5III9_9HYPO</name>
<evidence type="ECO:0000313" key="2">
    <source>
        <dbReference type="EMBL" id="KAF5537883.1"/>
    </source>
</evidence>
<keyword evidence="3" id="KW-1185">Reference proteome</keyword>
<comment type="caution">
    <text evidence="2">The sequence shown here is derived from an EMBL/GenBank/DDBJ whole genome shotgun (WGS) entry which is preliminary data.</text>
</comment>
<evidence type="ECO:0000313" key="3">
    <source>
        <dbReference type="Proteomes" id="UP000574317"/>
    </source>
</evidence>
<evidence type="ECO:0000256" key="1">
    <source>
        <dbReference type="SAM" id="MobiDB-lite"/>
    </source>
</evidence>
<gene>
    <name evidence="2" type="ORF">FNAPI_11296</name>
</gene>
<organism evidence="2 3">
    <name type="scientific">Fusarium napiforme</name>
    <dbReference type="NCBI Taxonomy" id="42672"/>
    <lineage>
        <taxon>Eukaryota</taxon>
        <taxon>Fungi</taxon>
        <taxon>Dikarya</taxon>
        <taxon>Ascomycota</taxon>
        <taxon>Pezizomycotina</taxon>
        <taxon>Sordariomycetes</taxon>
        <taxon>Hypocreomycetidae</taxon>
        <taxon>Hypocreales</taxon>
        <taxon>Nectriaceae</taxon>
        <taxon>Fusarium</taxon>
        <taxon>Fusarium fujikuroi species complex</taxon>
    </lineage>
</organism>
<dbReference type="EMBL" id="JAAOAO010000525">
    <property type="protein sequence ID" value="KAF5537883.1"/>
    <property type="molecule type" value="Genomic_DNA"/>
</dbReference>
<feature type="compositionally biased region" description="Low complexity" evidence="1">
    <location>
        <begin position="168"/>
        <end position="192"/>
    </location>
</feature>
<dbReference type="Proteomes" id="UP000574317">
    <property type="component" value="Unassembled WGS sequence"/>
</dbReference>
<feature type="compositionally biased region" description="Polar residues" evidence="1">
    <location>
        <begin position="203"/>
        <end position="218"/>
    </location>
</feature>
<protein>
    <submittedName>
        <fullName evidence="2">Uncharacterized protein</fullName>
    </submittedName>
</protein>
<dbReference type="AlphaFoldDB" id="A0A8H5III9"/>
<proteinExistence type="predicted"/>
<reference evidence="2 3" key="1">
    <citation type="submission" date="2020-05" db="EMBL/GenBank/DDBJ databases">
        <title>Identification and distribution of gene clusters putatively required for synthesis of sphingolipid metabolism inhibitors in phylogenetically diverse species of the filamentous fungus Fusarium.</title>
        <authorList>
            <person name="Kim H.-S."/>
            <person name="Busman M."/>
            <person name="Brown D.W."/>
            <person name="Divon H."/>
            <person name="Uhlig S."/>
            <person name="Proctor R.H."/>
        </authorList>
    </citation>
    <scope>NUCLEOTIDE SEQUENCE [LARGE SCALE GENOMIC DNA]</scope>
    <source>
        <strain evidence="2 3">NRRL 25196</strain>
    </source>
</reference>
<feature type="region of interest" description="Disordered" evidence="1">
    <location>
        <begin position="167"/>
        <end position="219"/>
    </location>
</feature>
<sequence>MPLPDTDEMIQARWGPRERLFHQWCLDNSEAILDTLKFEAKWDAFDLLLQRRWPKKKDREAYYAWSREWNGRHMLRMSYRMTPREFLDKVLLTNFIDTEESVNLWWAMDTYNLPSIPLGYAKFGGVESYYAFEPAHRCIKPDRNETGPSVMGKHILAMTVRLVDPRIGSETSSSSGTQTSSSGRSRASSVFSRPEKPQHKTRASTGSAQQANPVTQARNEVDPNNFVFAQLGILYVFGGDGQAARRSGPEVLSQGPWWRNDLRVVVRLDSKGKPGAVYVLYHANSSIELEDDSDDVELAPESEYHVPGRLHPRCNEGFTLAKVANSLKELGEFNKEFRFLPITTFTSVIHRAQLLEHRGRGLTISPALAMVKRAH</sequence>
<accession>A0A8H5III9</accession>